<organism evidence="1 2">
    <name type="scientific">Psilocybe cyanescens</name>
    <dbReference type="NCBI Taxonomy" id="93625"/>
    <lineage>
        <taxon>Eukaryota</taxon>
        <taxon>Fungi</taxon>
        <taxon>Dikarya</taxon>
        <taxon>Basidiomycota</taxon>
        <taxon>Agaricomycotina</taxon>
        <taxon>Agaricomycetes</taxon>
        <taxon>Agaricomycetidae</taxon>
        <taxon>Agaricales</taxon>
        <taxon>Agaricineae</taxon>
        <taxon>Strophariaceae</taxon>
        <taxon>Psilocybe</taxon>
    </lineage>
</organism>
<reference evidence="1 2" key="1">
    <citation type="journal article" date="2018" name="Evol. Lett.">
        <title>Horizontal gene cluster transfer increased hallucinogenic mushroom diversity.</title>
        <authorList>
            <person name="Reynolds H.T."/>
            <person name="Vijayakumar V."/>
            <person name="Gluck-Thaler E."/>
            <person name="Korotkin H.B."/>
            <person name="Matheny P.B."/>
            <person name="Slot J.C."/>
        </authorList>
    </citation>
    <scope>NUCLEOTIDE SEQUENCE [LARGE SCALE GENOMIC DNA]</scope>
    <source>
        <strain evidence="1 2">2631</strain>
    </source>
</reference>
<accession>A0A409XQP0</accession>
<proteinExistence type="predicted"/>
<dbReference type="AlphaFoldDB" id="A0A409XQP0"/>
<comment type="caution">
    <text evidence="1">The sequence shown here is derived from an EMBL/GenBank/DDBJ whole genome shotgun (WGS) entry which is preliminary data.</text>
</comment>
<dbReference type="Proteomes" id="UP000283269">
    <property type="component" value="Unassembled WGS sequence"/>
</dbReference>
<gene>
    <name evidence="1" type="ORF">CVT25_003357</name>
</gene>
<sequence>MLAILVGPLVSFKPVAMLLSFDIDWGSVMVQLTKTRVKTYLLSGARTDDKDDGEGGDVINGWIEGGDNRHDSHTNEIIHVCYVIFFSCAQYDPKLLMTGKESAPKNKDMHQVHVQNLTLEPPDKYWYTYPCKAEY</sequence>
<dbReference type="EMBL" id="NHYD01000848">
    <property type="protein sequence ID" value="PPQ93122.1"/>
    <property type="molecule type" value="Genomic_DNA"/>
</dbReference>
<evidence type="ECO:0000313" key="2">
    <source>
        <dbReference type="Proteomes" id="UP000283269"/>
    </source>
</evidence>
<evidence type="ECO:0000313" key="1">
    <source>
        <dbReference type="EMBL" id="PPQ93122.1"/>
    </source>
</evidence>
<name>A0A409XQP0_PSICY</name>
<dbReference type="InParanoid" id="A0A409XQP0"/>
<keyword evidence="2" id="KW-1185">Reference proteome</keyword>
<protein>
    <submittedName>
        <fullName evidence="1">Uncharacterized protein</fullName>
    </submittedName>
</protein>